<dbReference type="Gene3D" id="3.30.160.60">
    <property type="entry name" value="Classic Zinc Finger"/>
    <property type="match status" value="6"/>
</dbReference>
<evidence type="ECO:0000256" key="2">
    <source>
        <dbReference type="ARBA" id="ARBA00006991"/>
    </source>
</evidence>
<evidence type="ECO:0000256" key="4">
    <source>
        <dbReference type="ARBA" id="ARBA00022723"/>
    </source>
</evidence>
<evidence type="ECO:0000313" key="17">
    <source>
        <dbReference type="Proteomes" id="UP000694545"/>
    </source>
</evidence>
<dbReference type="PANTHER" id="PTHR14003">
    <property type="entry name" value="TRANSCRIPTIONAL REPRESSOR PROTEIN YY"/>
    <property type="match status" value="1"/>
</dbReference>
<reference evidence="16" key="1">
    <citation type="submission" date="2025-08" db="UniProtKB">
        <authorList>
            <consortium name="Ensembl"/>
        </authorList>
    </citation>
    <scope>IDENTIFICATION</scope>
</reference>
<dbReference type="PANTHER" id="PTHR14003:SF23">
    <property type="entry name" value="ZINC FINGER PROTEIN 143"/>
    <property type="match status" value="1"/>
</dbReference>
<keyword evidence="17" id="KW-1185">Reference proteome</keyword>
<dbReference type="FunFam" id="3.30.160.60:FF:001049">
    <property type="entry name" value="zinc finger protein 319"/>
    <property type="match status" value="1"/>
</dbReference>
<sequence>MTGLNRCSLPSRSFHLRMWRVTSIPKGLCPKTILKQHKNNLKQQLPVLSKKEAGSSSPQAECSLVWTFHQALSLQERGPCLGWRKSRARSLFAPVINFQLAHCGKGGGGSRWRRFFSPAEELRSKNEDIPPPEAPSKRDPLAEGALEGTPDDLETQATGMRLRHSTAEGKERPGSPHPQATGAAKPLLLPWRKQGGEGGHQCSECGKSFSQKSNLLRHQRLHLDERPHKCDGCEKSFAEAEALAKHRRCHAGDKPYKCGDCGKSFSWTSHLERHRQIHTGEKPFVCQDCGKAFSVGSHLERHRRIHTGEKPYQCQECGKSFTVSSTLVQHQRTHTNDKPYQCLECGKGFGLRLGVGEYLSACSHKKIPAGRGLAC</sequence>
<reference evidence="16" key="2">
    <citation type="submission" date="2025-09" db="UniProtKB">
        <authorList>
            <consortium name="Ensembl"/>
        </authorList>
    </citation>
    <scope>IDENTIFICATION</scope>
</reference>
<dbReference type="GO" id="GO:0008270">
    <property type="term" value="F:zinc ion binding"/>
    <property type="evidence" value="ECO:0007669"/>
    <property type="project" value="UniProtKB-KW"/>
</dbReference>
<dbReference type="FunFam" id="3.30.160.60:FF:002343">
    <property type="entry name" value="Zinc finger protein 33A"/>
    <property type="match status" value="1"/>
</dbReference>
<dbReference type="FunFam" id="3.30.160.60:FF:000624">
    <property type="entry name" value="zinc finger protein 697"/>
    <property type="match status" value="1"/>
</dbReference>
<evidence type="ECO:0000256" key="7">
    <source>
        <dbReference type="ARBA" id="ARBA00022833"/>
    </source>
</evidence>
<feature type="region of interest" description="Disordered" evidence="14">
    <location>
        <begin position="164"/>
        <end position="183"/>
    </location>
</feature>
<dbReference type="Ensembl" id="ENSVKKT00000020202.1">
    <property type="protein sequence ID" value="ENSVKKP00000019717.1"/>
    <property type="gene ID" value="ENSVKKG00000013317.1"/>
</dbReference>
<evidence type="ECO:0000313" key="16">
    <source>
        <dbReference type="Ensembl" id="ENSVKKP00000019717.1"/>
    </source>
</evidence>
<evidence type="ECO:0000256" key="8">
    <source>
        <dbReference type="ARBA" id="ARBA00022843"/>
    </source>
</evidence>
<keyword evidence="9" id="KW-0805">Transcription regulation</keyword>
<evidence type="ECO:0000259" key="15">
    <source>
        <dbReference type="PROSITE" id="PS50157"/>
    </source>
</evidence>
<evidence type="ECO:0000256" key="3">
    <source>
        <dbReference type="ARBA" id="ARBA00022499"/>
    </source>
</evidence>
<accession>A0A8D2LCC5</accession>
<dbReference type="FunFam" id="3.30.160.60:FF:000189">
    <property type="entry name" value="zinc finger protein 133 isoform X1"/>
    <property type="match status" value="1"/>
</dbReference>
<dbReference type="FunFam" id="3.30.160.60:FF:000951">
    <property type="entry name" value="Zinc finger protein 8"/>
    <property type="match status" value="1"/>
</dbReference>
<dbReference type="SUPFAM" id="SSF57667">
    <property type="entry name" value="beta-beta-alpha zinc fingers"/>
    <property type="match status" value="3"/>
</dbReference>
<keyword evidence="6 13" id="KW-0863">Zinc-finger</keyword>
<organism evidence="16 17">
    <name type="scientific">Varanus komodoensis</name>
    <name type="common">Komodo dragon</name>
    <dbReference type="NCBI Taxonomy" id="61221"/>
    <lineage>
        <taxon>Eukaryota</taxon>
        <taxon>Metazoa</taxon>
        <taxon>Chordata</taxon>
        <taxon>Craniata</taxon>
        <taxon>Vertebrata</taxon>
        <taxon>Euteleostomi</taxon>
        <taxon>Lepidosauria</taxon>
        <taxon>Squamata</taxon>
        <taxon>Bifurcata</taxon>
        <taxon>Unidentata</taxon>
        <taxon>Episquamata</taxon>
        <taxon>Toxicofera</taxon>
        <taxon>Anguimorpha</taxon>
        <taxon>Paleoanguimorpha</taxon>
        <taxon>Varanoidea</taxon>
        <taxon>Varanidae</taxon>
        <taxon>Varanus</taxon>
    </lineage>
</organism>
<keyword evidence="12" id="KW-0539">Nucleus</keyword>
<dbReference type="GO" id="GO:0031519">
    <property type="term" value="C:PcG protein complex"/>
    <property type="evidence" value="ECO:0007669"/>
    <property type="project" value="TreeGrafter"/>
</dbReference>
<keyword evidence="8" id="KW-0832">Ubl conjugation</keyword>
<feature type="domain" description="C2H2-type" evidence="15">
    <location>
        <begin position="200"/>
        <end position="227"/>
    </location>
</feature>
<feature type="domain" description="C2H2-type" evidence="15">
    <location>
        <begin position="284"/>
        <end position="311"/>
    </location>
</feature>
<dbReference type="InterPro" id="IPR036236">
    <property type="entry name" value="Znf_C2H2_sf"/>
</dbReference>
<dbReference type="GO" id="GO:0000978">
    <property type="term" value="F:RNA polymerase II cis-regulatory region sequence-specific DNA binding"/>
    <property type="evidence" value="ECO:0007669"/>
    <property type="project" value="TreeGrafter"/>
</dbReference>
<keyword evidence="3" id="KW-1017">Isopeptide bond</keyword>
<comment type="subcellular location">
    <subcellularLocation>
        <location evidence="1">Nucleus</location>
    </subcellularLocation>
</comment>
<evidence type="ECO:0000256" key="11">
    <source>
        <dbReference type="ARBA" id="ARBA00023163"/>
    </source>
</evidence>
<dbReference type="GO" id="GO:0000785">
    <property type="term" value="C:chromatin"/>
    <property type="evidence" value="ECO:0007669"/>
    <property type="project" value="TreeGrafter"/>
</dbReference>
<dbReference type="Pfam" id="PF13465">
    <property type="entry name" value="zf-H2C2_2"/>
    <property type="match status" value="1"/>
</dbReference>
<dbReference type="Pfam" id="PF00096">
    <property type="entry name" value="zf-C2H2"/>
    <property type="match status" value="2"/>
</dbReference>
<dbReference type="SMART" id="SM00355">
    <property type="entry name" value="ZnF_C2H2"/>
    <property type="match status" value="5"/>
</dbReference>
<keyword evidence="7" id="KW-0862">Zinc</keyword>
<dbReference type="FunFam" id="3.30.160.60:FF:002090">
    <property type="entry name" value="Zinc finger protein 473"/>
    <property type="match status" value="1"/>
</dbReference>
<proteinExistence type="inferred from homology"/>
<dbReference type="Pfam" id="PF13912">
    <property type="entry name" value="zf-C2H2_6"/>
    <property type="match status" value="1"/>
</dbReference>
<keyword evidence="11" id="KW-0804">Transcription</keyword>
<comment type="similarity">
    <text evidence="2">Belongs to the krueppel C2H2-type zinc-finger protein family.</text>
</comment>
<keyword evidence="5" id="KW-0677">Repeat</keyword>
<evidence type="ECO:0000256" key="13">
    <source>
        <dbReference type="PROSITE-ProRule" id="PRU00042"/>
    </source>
</evidence>
<keyword evidence="4" id="KW-0479">Metal-binding</keyword>
<protein>
    <recommendedName>
        <fullName evidence="15">C2H2-type domain-containing protein</fullName>
    </recommendedName>
</protein>
<evidence type="ECO:0000256" key="1">
    <source>
        <dbReference type="ARBA" id="ARBA00004123"/>
    </source>
</evidence>
<dbReference type="GO" id="GO:0000981">
    <property type="term" value="F:DNA-binding transcription factor activity, RNA polymerase II-specific"/>
    <property type="evidence" value="ECO:0007669"/>
    <property type="project" value="TreeGrafter"/>
</dbReference>
<dbReference type="Proteomes" id="UP000694545">
    <property type="component" value="Unplaced"/>
</dbReference>
<feature type="domain" description="C2H2-type" evidence="15">
    <location>
        <begin position="312"/>
        <end position="339"/>
    </location>
</feature>
<evidence type="ECO:0000256" key="5">
    <source>
        <dbReference type="ARBA" id="ARBA00022737"/>
    </source>
</evidence>
<evidence type="ECO:0000256" key="14">
    <source>
        <dbReference type="SAM" id="MobiDB-lite"/>
    </source>
</evidence>
<keyword evidence="10" id="KW-0238">DNA-binding</keyword>
<evidence type="ECO:0000256" key="6">
    <source>
        <dbReference type="ARBA" id="ARBA00022771"/>
    </source>
</evidence>
<dbReference type="PROSITE" id="PS50157">
    <property type="entry name" value="ZINC_FINGER_C2H2_2"/>
    <property type="match status" value="5"/>
</dbReference>
<name>A0A8D2LCC5_VARKO</name>
<evidence type="ECO:0000256" key="10">
    <source>
        <dbReference type="ARBA" id="ARBA00023125"/>
    </source>
</evidence>
<dbReference type="GO" id="GO:0005667">
    <property type="term" value="C:transcription regulator complex"/>
    <property type="evidence" value="ECO:0007669"/>
    <property type="project" value="TreeGrafter"/>
</dbReference>
<dbReference type="PROSITE" id="PS00028">
    <property type="entry name" value="ZINC_FINGER_C2H2_1"/>
    <property type="match status" value="5"/>
</dbReference>
<evidence type="ECO:0000256" key="9">
    <source>
        <dbReference type="ARBA" id="ARBA00023015"/>
    </source>
</evidence>
<feature type="region of interest" description="Disordered" evidence="14">
    <location>
        <begin position="122"/>
        <end position="157"/>
    </location>
</feature>
<feature type="domain" description="C2H2-type" evidence="15">
    <location>
        <begin position="228"/>
        <end position="255"/>
    </location>
</feature>
<feature type="domain" description="C2H2-type" evidence="15">
    <location>
        <begin position="256"/>
        <end position="283"/>
    </location>
</feature>
<dbReference type="AlphaFoldDB" id="A0A8D2LCC5"/>
<evidence type="ECO:0000256" key="12">
    <source>
        <dbReference type="ARBA" id="ARBA00023242"/>
    </source>
</evidence>
<feature type="compositionally biased region" description="Basic and acidic residues" evidence="14">
    <location>
        <begin position="165"/>
        <end position="174"/>
    </location>
</feature>
<dbReference type="InterPro" id="IPR013087">
    <property type="entry name" value="Znf_C2H2_type"/>
</dbReference>